<reference evidence="3" key="1">
    <citation type="submission" date="2025-08" db="UniProtKB">
        <authorList>
            <consortium name="RefSeq"/>
        </authorList>
    </citation>
    <scope>IDENTIFICATION</scope>
    <source>
        <tissue evidence="3">Blood</tissue>
    </source>
</reference>
<feature type="compositionally biased region" description="Low complexity" evidence="1">
    <location>
        <begin position="12"/>
        <end position="24"/>
    </location>
</feature>
<sequence>MAWGGEGRDWAAADSAAEGGARLRAGGERGAQSQPRRHCSRAPNSGGGGGGGGGGAARRRDDPAPRPPATRARPSARGLASAAAPGAPLVGGRARRGAGPGRGGGRLRRPSLTEPEAGSRGGLGKCLDCELFQNSVLRTHYFNIWEKHNQRIISEMNGSISCMMVPPTAFQSVYT</sequence>
<proteinExistence type="predicted"/>
<dbReference type="Proteomes" id="UP000504640">
    <property type="component" value="Unplaced"/>
</dbReference>
<protein>
    <submittedName>
        <fullName evidence="3">Zinc finger protein 503-like isoform X1</fullName>
    </submittedName>
</protein>
<dbReference type="GeneID" id="116550956"/>
<organism evidence="2 3">
    <name type="scientific">Sapajus apella</name>
    <name type="common">Brown-capped capuchin</name>
    <name type="synonym">Cebus apella</name>
    <dbReference type="NCBI Taxonomy" id="9515"/>
    <lineage>
        <taxon>Eukaryota</taxon>
        <taxon>Metazoa</taxon>
        <taxon>Chordata</taxon>
        <taxon>Craniata</taxon>
        <taxon>Vertebrata</taxon>
        <taxon>Euteleostomi</taxon>
        <taxon>Mammalia</taxon>
        <taxon>Eutheria</taxon>
        <taxon>Euarchontoglires</taxon>
        <taxon>Primates</taxon>
        <taxon>Haplorrhini</taxon>
        <taxon>Platyrrhini</taxon>
        <taxon>Cebidae</taxon>
        <taxon>Cebinae</taxon>
        <taxon>Sapajus</taxon>
    </lineage>
</organism>
<feature type="compositionally biased region" description="Basic and acidic residues" evidence="1">
    <location>
        <begin position="1"/>
        <end position="11"/>
    </location>
</feature>
<gene>
    <name evidence="3" type="primary">LOC116550956</name>
</gene>
<dbReference type="RefSeq" id="XP_032133055.1">
    <property type="nucleotide sequence ID" value="XM_032277164.1"/>
</dbReference>
<evidence type="ECO:0000313" key="3">
    <source>
        <dbReference type="RefSeq" id="XP_032133055.1"/>
    </source>
</evidence>
<dbReference type="AlphaFoldDB" id="A0A6J3HSP1"/>
<keyword evidence="2" id="KW-1185">Reference proteome</keyword>
<accession>A0A6J3HSP1</accession>
<evidence type="ECO:0000313" key="2">
    <source>
        <dbReference type="Proteomes" id="UP000504640"/>
    </source>
</evidence>
<feature type="compositionally biased region" description="Low complexity" evidence="1">
    <location>
        <begin position="69"/>
        <end position="92"/>
    </location>
</feature>
<evidence type="ECO:0000256" key="1">
    <source>
        <dbReference type="SAM" id="MobiDB-lite"/>
    </source>
</evidence>
<feature type="compositionally biased region" description="Gly residues" evidence="1">
    <location>
        <begin position="45"/>
        <end position="56"/>
    </location>
</feature>
<feature type="region of interest" description="Disordered" evidence="1">
    <location>
        <begin position="1"/>
        <end position="121"/>
    </location>
</feature>
<name>A0A6J3HSP1_SAPAP</name>